<protein>
    <submittedName>
        <fullName evidence="2">Uncharacterized protein</fullName>
    </submittedName>
</protein>
<sequence>MCYSYPLFLSGLVLSGSARAQTVALSLELLIDSVTYALAPMRSASVPDLPWWLPNAQEHAGIRAVEKGTAPRAAQRCTRTLRRWAKEQPELQPRPRP</sequence>
<gene>
    <name evidence="2" type="ORF">EU556_00765</name>
</gene>
<feature type="chain" id="PRO_5021231790" evidence="1">
    <location>
        <begin position="21"/>
        <end position="97"/>
    </location>
</feature>
<dbReference type="Proteomes" id="UP000298337">
    <property type="component" value="Unassembled WGS sequence"/>
</dbReference>
<keyword evidence="3" id="KW-1185">Reference proteome</keyword>
<keyword evidence="1" id="KW-0732">Signal</keyword>
<evidence type="ECO:0000313" key="3">
    <source>
        <dbReference type="Proteomes" id="UP000298337"/>
    </source>
</evidence>
<comment type="caution">
    <text evidence="2">The sequence shown here is derived from an EMBL/GenBank/DDBJ whole genome shotgun (WGS) entry which is preliminary data.</text>
</comment>
<evidence type="ECO:0000313" key="2">
    <source>
        <dbReference type="EMBL" id="TGE09398.1"/>
    </source>
</evidence>
<name>A0A4Z0PAW0_9BACT</name>
<feature type="signal peptide" evidence="1">
    <location>
        <begin position="1"/>
        <end position="20"/>
    </location>
</feature>
<dbReference type="EMBL" id="SRLA01000001">
    <property type="protein sequence ID" value="TGE09398.1"/>
    <property type="molecule type" value="Genomic_DNA"/>
</dbReference>
<organism evidence="2 3">
    <name type="scientific">Hymenobacter fodinae</name>
    <dbReference type="NCBI Taxonomy" id="2510796"/>
    <lineage>
        <taxon>Bacteria</taxon>
        <taxon>Pseudomonadati</taxon>
        <taxon>Bacteroidota</taxon>
        <taxon>Cytophagia</taxon>
        <taxon>Cytophagales</taxon>
        <taxon>Hymenobacteraceae</taxon>
        <taxon>Hymenobacter</taxon>
    </lineage>
</organism>
<reference evidence="2 3" key="1">
    <citation type="submission" date="2019-04" db="EMBL/GenBank/DDBJ databases">
        <authorList>
            <person name="Feng G."/>
            <person name="Zhang J."/>
            <person name="Zhu H."/>
        </authorList>
    </citation>
    <scope>NUCLEOTIDE SEQUENCE [LARGE SCALE GENOMIC DNA]</scope>
    <source>
        <strain evidence="2 3">92R-1</strain>
    </source>
</reference>
<proteinExistence type="predicted"/>
<accession>A0A4Z0PAW0</accession>
<dbReference type="AlphaFoldDB" id="A0A4Z0PAW0"/>
<evidence type="ECO:0000256" key="1">
    <source>
        <dbReference type="SAM" id="SignalP"/>
    </source>
</evidence>